<keyword evidence="5" id="KW-1185">Reference proteome</keyword>
<protein>
    <submittedName>
        <fullName evidence="4">Peptidoglycan-binding protein</fullName>
    </submittedName>
</protein>
<dbReference type="RefSeq" id="WP_146286594.1">
    <property type="nucleotide sequence ID" value="NZ_BMLP01000002.1"/>
</dbReference>
<keyword evidence="2" id="KW-0732">Signal</keyword>
<feature type="region of interest" description="Disordered" evidence="1">
    <location>
        <begin position="51"/>
        <end position="78"/>
    </location>
</feature>
<sequence>MKKQTLVISSTLAAALAFGPAAPVRADAGDAIAGALVGGIIGHAIARDQQRRQTYVAPSRSSKSTRSSGISSAQRESNREVQTALNYFGYNVGTPDGSIGPRSRSGISSYQATLGYPPTGQLTEYEKTILVTAYHRAVAGGPQVMQVIGTHPMGTKGLLIVQRDEMAGVPSQPVVSTAGTMAAAPAPVEPPAAALPALVAEPAPEPEAPATALPVFGGTLVSLSSHCNQVALKTSANGGYATLASMSDPSQALSEQFCLLRAAAIQQGEELSRGVAGVTPAQMAEQCQAYGPVLKDHVTAVSLQPASDVVAGVTQFIAQSGMSPAQLSGTSKICLGVGYAVDDPNVAIGSALVLTALGESGYAAVPGHHLADGIGATRRPDLSMQWFELSGGAAGIPGSSAGQAELVHKAIFMLNGRSDAPVAPATPLPVLAPEAPSTLVEAAPAPMPAAPVEVAAPVESDTAGAPATQPVAAQAVSVMTALPRLMLGN</sequence>
<evidence type="ECO:0000256" key="1">
    <source>
        <dbReference type="SAM" id="MobiDB-lite"/>
    </source>
</evidence>
<feature type="signal peptide" evidence="2">
    <location>
        <begin position="1"/>
        <end position="26"/>
    </location>
</feature>
<dbReference type="SUPFAM" id="SSF47090">
    <property type="entry name" value="PGBD-like"/>
    <property type="match status" value="1"/>
</dbReference>
<dbReference type="InterPro" id="IPR036365">
    <property type="entry name" value="PGBD-like_sf"/>
</dbReference>
<accession>A0A917YJI6</accession>
<comment type="caution">
    <text evidence="4">The sequence shown here is derived from an EMBL/GenBank/DDBJ whole genome shotgun (WGS) entry which is preliminary data.</text>
</comment>
<dbReference type="Gene3D" id="1.10.101.10">
    <property type="entry name" value="PGBD-like superfamily/PGBD"/>
    <property type="match status" value="1"/>
</dbReference>
<gene>
    <name evidence="4" type="ORF">GCM10010991_15860</name>
</gene>
<dbReference type="Proteomes" id="UP000598196">
    <property type="component" value="Unassembled WGS sequence"/>
</dbReference>
<reference evidence="4 5" key="1">
    <citation type="journal article" date="2014" name="Int. J. Syst. Evol. Microbiol.">
        <title>Complete genome sequence of Corynebacterium casei LMG S-19264T (=DSM 44701T), isolated from a smear-ripened cheese.</title>
        <authorList>
            <consortium name="US DOE Joint Genome Institute (JGI-PGF)"/>
            <person name="Walter F."/>
            <person name="Albersmeier A."/>
            <person name="Kalinowski J."/>
            <person name="Ruckert C."/>
        </authorList>
    </citation>
    <scope>NUCLEOTIDE SEQUENCE [LARGE SCALE GENOMIC DNA]</scope>
    <source>
        <strain evidence="4 5">CGMCC 1.7029</strain>
    </source>
</reference>
<dbReference type="AlphaFoldDB" id="A0A917YJI6"/>
<dbReference type="InterPro" id="IPR002477">
    <property type="entry name" value="Peptidoglycan-bd-like"/>
</dbReference>
<feature type="chain" id="PRO_5037091091" evidence="2">
    <location>
        <begin position="27"/>
        <end position="489"/>
    </location>
</feature>
<feature type="compositionally biased region" description="Low complexity" evidence="1">
    <location>
        <begin position="59"/>
        <end position="72"/>
    </location>
</feature>
<evidence type="ECO:0000259" key="3">
    <source>
        <dbReference type="Pfam" id="PF01471"/>
    </source>
</evidence>
<evidence type="ECO:0000256" key="2">
    <source>
        <dbReference type="SAM" id="SignalP"/>
    </source>
</evidence>
<name>A0A917YJI6_9RHOB</name>
<dbReference type="InterPro" id="IPR036366">
    <property type="entry name" value="PGBDSf"/>
</dbReference>
<proteinExistence type="predicted"/>
<evidence type="ECO:0000313" key="5">
    <source>
        <dbReference type="Proteomes" id="UP000598196"/>
    </source>
</evidence>
<organism evidence="4 5">
    <name type="scientific">Gemmobacter aquaticus</name>
    <dbReference type="NCBI Taxonomy" id="490185"/>
    <lineage>
        <taxon>Bacteria</taxon>
        <taxon>Pseudomonadati</taxon>
        <taxon>Pseudomonadota</taxon>
        <taxon>Alphaproteobacteria</taxon>
        <taxon>Rhodobacterales</taxon>
        <taxon>Paracoccaceae</taxon>
        <taxon>Gemmobacter</taxon>
    </lineage>
</organism>
<dbReference type="OrthoDB" id="7444491at2"/>
<dbReference type="EMBL" id="BMLP01000002">
    <property type="protein sequence ID" value="GGO30716.1"/>
    <property type="molecule type" value="Genomic_DNA"/>
</dbReference>
<dbReference type="Pfam" id="PF01471">
    <property type="entry name" value="PG_binding_1"/>
    <property type="match status" value="1"/>
</dbReference>
<evidence type="ECO:0000313" key="4">
    <source>
        <dbReference type="EMBL" id="GGO30716.1"/>
    </source>
</evidence>
<feature type="domain" description="Peptidoglycan binding-like" evidence="3">
    <location>
        <begin position="79"/>
        <end position="123"/>
    </location>
</feature>